<evidence type="ECO:0000256" key="1">
    <source>
        <dbReference type="SAM" id="MobiDB-lite"/>
    </source>
</evidence>
<proteinExistence type="predicted"/>
<dbReference type="GeneID" id="95989100"/>
<accession>A0ABR3PV85</accession>
<keyword evidence="3" id="KW-1185">Reference proteome</keyword>
<evidence type="ECO:0000313" key="3">
    <source>
        <dbReference type="Proteomes" id="UP001565368"/>
    </source>
</evidence>
<sequence>MPLAQEWALPAAPHHPAPHDRRLLALSAAELRAVNQRLPPILPYTRFELSPAAPPGILAPLRRLTRVHEHYRATYEPLFASAQRDVVARRLAAWRAGYDLGGNGGGLGTAELVARACERGGKSVPSYLALERRSRAARTLKRLGIHPASVARPSPLRRAFAEQAPEVPPAPAAVQPSPDPIVFVGAFFELCDRTLPTRAPRRHARQRSNVWAEGQAGVAPNPPAPRAKTRSTLKHGRSRPAAPDAEAEEAAADVLDRGPWRKTQLGRQLDVLTEQLAALAASRRMRRRVFSSPGAAQRVPVV</sequence>
<protein>
    <submittedName>
        <fullName evidence="2">Uncharacterized protein</fullName>
    </submittedName>
</protein>
<name>A0ABR3PV85_9TREE</name>
<evidence type="ECO:0000313" key="2">
    <source>
        <dbReference type="EMBL" id="KAL1406358.1"/>
    </source>
</evidence>
<feature type="compositionally biased region" description="Basic residues" evidence="1">
    <location>
        <begin position="227"/>
        <end position="238"/>
    </location>
</feature>
<dbReference type="EMBL" id="JBBXJM010000006">
    <property type="protein sequence ID" value="KAL1406358.1"/>
    <property type="molecule type" value="Genomic_DNA"/>
</dbReference>
<reference evidence="2 3" key="1">
    <citation type="submission" date="2023-08" db="EMBL/GenBank/DDBJ databases">
        <title>Annotated Genome Sequence of Vanrija albida AlHP1.</title>
        <authorList>
            <person name="Herzog R."/>
        </authorList>
    </citation>
    <scope>NUCLEOTIDE SEQUENCE [LARGE SCALE GENOMIC DNA]</scope>
    <source>
        <strain evidence="2 3">AlHP1</strain>
    </source>
</reference>
<feature type="region of interest" description="Disordered" evidence="1">
    <location>
        <begin position="199"/>
        <end position="252"/>
    </location>
</feature>
<dbReference type="RefSeq" id="XP_069206302.1">
    <property type="nucleotide sequence ID" value="XM_069356461.1"/>
</dbReference>
<organism evidence="2 3">
    <name type="scientific">Vanrija albida</name>
    <dbReference type="NCBI Taxonomy" id="181172"/>
    <lineage>
        <taxon>Eukaryota</taxon>
        <taxon>Fungi</taxon>
        <taxon>Dikarya</taxon>
        <taxon>Basidiomycota</taxon>
        <taxon>Agaricomycotina</taxon>
        <taxon>Tremellomycetes</taxon>
        <taxon>Trichosporonales</taxon>
        <taxon>Trichosporonaceae</taxon>
        <taxon>Vanrija</taxon>
    </lineage>
</organism>
<comment type="caution">
    <text evidence="2">The sequence shown here is derived from an EMBL/GenBank/DDBJ whole genome shotgun (WGS) entry which is preliminary data.</text>
</comment>
<gene>
    <name evidence="2" type="ORF">Q8F55_008057</name>
</gene>
<dbReference type="Proteomes" id="UP001565368">
    <property type="component" value="Unassembled WGS sequence"/>
</dbReference>